<evidence type="ECO:0000256" key="1">
    <source>
        <dbReference type="SAM" id="MobiDB-lite"/>
    </source>
</evidence>
<evidence type="ECO:0000259" key="2">
    <source>
        <dbReference type="Pfam" id="PF03372"/>
    </source>
</evidence>
<feature type="domain" description="Endonuclease/exonuclease/phosphatase" evidence="2">
    <location>
        <begin position="53"/>
        <end position="279"/>
    </location>
</feature>
<dbReference type="SUPFAM" id="SSF56219">
    <property type="entry name" value="DNase I-like"/>
    <property type="match status" value="1"/>
</dbReference>
<dbReference type="Pfam" id="PF03372">
    <property type="entry name" value="Exo_endo_phos"/>
    <property type="match status" value="1"/>
</dbReference>
<dbReference type="Proteomes" id="UP000271974">
    <property type="component" value="Unassembled WGS sequence"/>
</dbReference>
<dbReference type="InterPro" id="IPR027124">
    <property type="entry name" value="Swc5/CFDP1/2"/>
</dbReference>
<gene>
    <name evidence="3" type="ORF">EGW08_019735</name>
</gene>
<sequence>MAITRTENTLGSASEHHSSVGSASGLASCKVWGAGSGQCGKSSKHLFKFRLGTLNVNTLRGRVCEVVETSSRRKVDICCIQETRYRGGGCRTIKGKNTRYKLYWSGNDKGTAGVGVLVAEKWIEKVFEVQRISSDRIILVKLIVGRCVCTILSVYAPQSGLCEEIKDQFFDQLRAVTVKIPGSEILILCGDWNGHVGSVGTGYREVHGGMGYGRLEPDVEGERILEYALAHDLLLGNTCFKKRDSHLVTYKSGNAATQIDFILYRRNMRKLVTDVKVIPGEEVALQHQLLVCDMRIDIPPKTKRKFAPRLKIWKLKDPQTNSQFQKTFKEHVSASINDADATTEDIWNNLKTGLLKTTEEPHVPSGCLQSAAGVKNIKWNKQDTISFKSE</sequence>
<dbReference type="GO" id="GO:0003824">
    <property type="term" value="F:catalytic activity"/>
    <property type="evidence" value="ECO:0007669"/>
    <property type="project" value="InterPro"/>
</dbReference>
<dbReference type="PROSITE" id="PS51257">
    <property type="entry name" value="PROKAR_LIPOPROTEIN"/>
    <property type="match status" value="1"/>
</dbReference>
<dbReference type="CDD" id="cd09076">
    <property type="entry name" value="L1-EN"/>
    <property type="match status" value="1"/>
</dbReference>
<name>A0A3S1H5B3_ELYCH</name>
<proteinExistence type="predicted"/>
<evidence type="ECO:0000313" key="3">
    <source>
        <dbReference type="EMBL" id="RUS72507.1"/>
    </source>
</evidence>
<comment type="caution">
    <text evidence="3">The sequence shown here is derived from an EMBL/GenBank/DDBJ whole genome shotgun (WGS) entry which is preliminary data.</text>
</comment>
<organism evidence="3 4">
    <name type="scientific">Elysia chlorotica</name>
    <name type="common">Eastern emerald elysia</name>
    <name type="synonym">Sea slug</name>
    <dbReference type="NCBI Taxonomy" id="188477"/>
    <lineage>
        <taxon>Eukaryota</taxon>
        <taxon>Metazoa</taxon>
        <taxon>Spiralia</taxon>
        <taxon>Lophotrochozoa</taxon>
        <taxon>Mollusca</taxon>
        <taxon>Gastropoda</taxon>
        <taxon>Heterobranchia</taxon>
        <taxon>Euthyneura</taxon>
        <taxon>Panpulmonata</taxon>
        <taxon>Sacoglossa</taxon>
        <taxon>Placobranchoidea</taxon>
        <taxon>Plakobranchidae</taxon>
        <taxon>Elysia</taxon>
    </lineage>
</organism>
<dbReference type="AlphaFoldDB" id="A0A3S1H5B3"/>
<accession>A0A3S1H5B3</accession>
<dbReference type="EMBL" id="RQTK01001060">
    <property type="protein sequence ID" value="RUS72507.1"/>
    <property type="molecule type" value="Genomic_DNA"/>
</dbReference>
<dbReference type="STRING" id="188477.A0A3S1H5B3"/>
<dbReference type="InterPro" id="IPR036691">
    <property type="entry name" value="Endo/exonu/phosph_ase_sf"/>
</dbReference>
<protein>
    <recommendedName>
        <fullName evidence="2">Endonuclease/exonuclease/phosphatase domain-containing protein</fullName>
    </recommendedName>
</protein>
<feature type="region of interest" description="Disordered" evidence="1">
    <location>
        <begin position="1"/>
        <end position="21"/>
    </location>
</feature>
<dbReference type="InterPro" id="IPR005135">
    <property type="entry name" value="Endo/exonuclease/phosphatase"/>
</dbReference>
<dbReference type="Gene3D" id="3.60.10.10">
    <property type="entry name" value="Endonuclease/exonuclease/phosphatase"/>
    <property type="match status" value="1"/>
</dbReference>
<dbReference type="OrthoDB" id="6146826at2759"/>
<reference evidence="3 4" key="1">
    <citation type="submission" date="2019-01" db="EMBL/GenBank/DDBJ databases">
        <title>A draft genome assembly of the solar-powered sea slug Elysia chlorotica.</title>
        <authorList>
            <person name="Cai H."/>
            <person name="Li Q."/>
            <person name="Fang X."/>
            <person name="Li J."/>
            <person name="Curtis N.E."/>
            <person name="Altenburger A."/>
            <person name="Shibata T."/>
            <person name="Feng M."/>
            <person name="Maeda T."/>
            <person name="Schwartz J.A."/>
            <person name="Shigenobu S."/>
            <person name="Lundholm N."/>
            <person name="Nishiyama T."/>
            <person name="Yang H."/>
            <person name="Hasebe M."/>
            <person name="Li S."/>
            <person name="Pierce S.K."/>
            <person name="Wang J."/>
        </authorList>
    </citation>
    <scope>NUCLEOTIDE SEQUENCE [LARGE SCALE GENOMIC DNA]</scope>
    <source>
        <strain evidence="3">EC2010</strain>
        <tissue evidence="3">Whole organism of an adult</tissue>
    </source>
</reference>
<feature type="compositionally biased region" description="Polar residues" evidence="1">
    <location>
        <begin position="1"/>
        <end position="12"/>
    </location>
</feature>
<dbReference type="PANTHER" id="PTHR23227:SF83">
    <property type="entry name" value="ENDONUCLEASE_EXONUCLEASE_PHOSPHATASE DOMAIN-CONTAINING PROTEIN"/>
    <property type="match status" value="1"/>
</dbReference>
<keyword evidence="4" id="KW-1185">Reference proteome</keyword>
<evidence type="ECO:0000313" key="4">
    <source>
        <dbReference type="Proteomes" id="UP000271974"/>
    </source>
</evidence>
<dbReference type="PANTHER" id="PTHR23227">
    <property type="entry name" value="BUCENTAUR RELATED"/>
    <property type="match status" value="1"/>
</dbReference>